<keyword evidence="3" id="KW-1185">Reference proteome</keyword>
<evidence type="ECO:0000313" key="3">
    <source>
        <dbReference type="Proteomes" id="UP000724874"/>
    </source>
</evidence>
<dbReference type="EMBL" id="JADNYJ010000211">
    <property type="protein sequence ID" value="KAF8874562.1"/>
    <property type="molecule type" value="Genomic_DNA"/>
</dbReference>
<evidence type="ECO:0000256" key="1">
    <source>
        <dbReference type="SAM" id="SignalP"/>
    </source>
</evidence>
<proteinExistence type="predicted"/>
<sequence length="82" mass="9138">MARATLATMRAFGILLCTFCPAGIDNLGRTNINVVIICGLRWWISWVDVRHLCDENFVLSVGTAYDDGRMLGSSFLLDIPPY</sequence>
<organism evidence="2 3">
    <name type="scientific">Gymnopilus junonius</name>
    <name type="common">Spectacular rustgill mushroom</name>
    <name type="synonym">Gymnopilus spectabilis subsp. junonius</name>
    <dbReference type="NCBI Taxonomy" id="109634"/>
    <lineage>
        <taxon>Eukaryota</taxon>
        <taxon>Fungi</taxon>
        <taxon>Dikarya</taxon>
        <taxon>Basidiomycota</taxon>
        <taxon>Agaricomycotina</taxon>
        <taxon>Agaricomycetes</taxon>
        <taxon>Agaricomycetidae</taxon>
        <taxon>Agaricales</taxon>
        <taxon>Agaricineae</taxon>
        <taxon>Hymenogastraceae</taxon>
        <taxon>Gymnopilus</taxon>
    </lineage>
</organism>
<keyword evidence="1" id="KW-0732">Signal</keyword>
<comment type="caution">
    <text evidence="2">The sequence shown here is derived from an EMBL/GenBank/DDBJ whole genome shotgun (WGS) entry which is preliminary data.</text>
</comment>
<evidence type="ECO:0008006" key="4">
    <source>
        <dbReference type="Google" id="ProtNLM"/>
    </source>
</evidence>
<dbReference type="AlphaFoldDB" id="A0A9P5NAG3"/>
<feature type="chain" id="PRO_5040256873" description="Secreted protein" evidence="1">
    <location>
        <begin position="25"/>
        <end position="82"/>
    </location>
</feature>
<protein>
    <recommendedName>
        <fullName evidence="4">Secreted protein</fullName>
    </recommendedName>
</protein>
<dbReference type="Proteomes" id="UP000724874">
    <property type="component" value="Unassembled WGS sequence"/>
</dbReference>
<gene>
    <name evidence="2" type="ORF">CPB84DRAFT_1797345</name>
</gene>
<accession>A0A9P5NAG3</accession>
<reference evidence="2" key="1">
    <citation type="submission" date="2020-11" db="EMBL/GenBank/DDBJ databases">
        <authorList>
            <consortium name="DOE Joint Genome Institute"/>
            <person name="Ahrendt S."/>
            <person name="Riley R."/>
            <person name="Andreopoulos W."/>
            <person name="LaButti K."/>
            <person name="Pangilinan J."/>
            <person name="Ruiz-duenas F.J."/>
            <person name="Barrasa J.M."/>
            <person name="Sanchez-Garcia M."/>
            <person name="Camarero S."/>
            <person name="Miyauchi S."/>
            <person name="Serrano A."/>
            <person name="Linde D."/>
            <person name="Babiker R."/>
            <person name="Drula E."/>
            <person name="Ayuso-Fernandez I."/>
            <person name="Pacheco R."/>
            <person name="Padilla G."/>
            <person name="Ferreira P."/>
            <person name="Barriuso J."/>
            <person name="Kellner H."/>
            <person name="Castanera R."/>
            <person name="Alfaro M."/>
            <person name="Ramirez L."/>
            <person name="Pisabarro A.G."/>
            <person name="Kuo A."/>
            <person name="Tritt A."/>
            <person name="Lipzen A."/>
            <person name="He G."/>
            <person name="Yan M."/>
            <person name="Ng V."/>
            <person name="Cullen D."/>
            <person name="Martin F."/>
            <person name="Rosso M.-N."/>
            <person name="Henrissat B."/>
            <person name="Hibbett D."/>
            <person name="Martinez A.T."/>
            <person name="Grigoriev I.V."/>
        </authorList>
    </citation>
    <scope>NUCLEOTIDE SEQUENCE</scope>
    <source>
        <strain evidence="2">AH 44721</strain>
    </source>
</reference>
<name>A0A9P5NAG3_GYMJU</name>
<feature type="signal peptide" evidence="1">
    <location>
        <begin position="1"/>
        <end position="24"/>
    </location>
</feature>
<evidence type="ECO:0000313" key="2">
    <source>
        <dbReference type="EMBL" id="KAF8874562.1"/>
    </source>
</evidence>